<proteinExistence type="predicted"/>
<dbReference type="Pfam" id="PF08818">
    <property type="entry name" value="DUF1801"/>
    <property type="match status" value="1"/>
</dbReference>
<name>A0ABQ6ID67_9MICO</name>
<evidence type="ECO:0000313" key="3">
    <source>
        <dbReference type="Proteomes" id="UP001157125"/>
    </source>
</evidence>
<keyword evidence="3" id="KW-1185">Reference proteome</keyword>
<dbReference type="InterPro" id="IPR014922">
    <property type="entry name" value="YdhG-like"/>
</dbReference>
<feature type="domain" description="YdhG-like" evidence="1">
    <location>
        <begin position="19"/>
        <end position="112"/>
    </location>
</feature>
<protein>
    <recommendedName>
        <fullName evidence="1">YdhG-like domain-containing protein</fullName>
    </recommendedName>
</protein>
<dbReference type="EMBL" id="BSUN01000001">
    <property type="protein sequence ID" value="GMA35295.1"/>
    <property type="molecule type" value="Genomic_DNA"/>
</dbReference>
<evidence type="ECO:0000313" key="2">
    <source>
        <dbReference type="EMBL" id="GMA35295.1"/>
    </source>
</evidence>
<sequence>MATPASHDEYIAAAPESFRPVLTRLRTDLAAALPGAEEIVAYGMPGFRLAGGTVIGYAAFTKQCGLYLPADAITANAEAIKAAGLAHTKTGVTFTASRPLPSDLLTALVDAARRGDSD</sequence>
<accession>A0ABQ6ID67</accession>
<reference evidence="3" key="1">
    <citation type="journal article" date="2019" name="Int. J. Syst. Evol. Microbiol.">
        <title>The Global Catalogue of Microorganisms (GCM) 10K type strain sequencing project: providing services to taxonomists for standard genome sequencing and annotation.</title>
        <authorList>
            <consortium name="The Broad Institute Genomics Platform"/>
            <consortium name="The Broad Institute Genome Sequencing Center for Infectious Disease"/>
            <person name="Wu L."/>
            <person name="Ma J."/>
        </authorList>
    </citation>
    <scope>NUCLEOTIDE SEQUENCE [LARGE SCALE GENOMIC DNA]</scope>
    <source>
        <strain evidence="3">NBRC 112299</strain>
    </source>
</reference>
<dbReference type="SUPFAM" id="SSF159888">
    <property type="entry name" value="YdhG-like"/>
    <property type="match status" value="1"/>
</dbReference>
<dbReference type="Gene3D" id="3.90.1150.200">
    <property type="match status" value="1"/>
</dbReference>
<dbReference type="Proteomes" id="UP001157125">
    <property type="component" value="Unassembled WGS sequence"/>
</dbReference>
<gene>
    <name evidence="2" type="ORF">GCM10025876_14990</name>
</gene>
<organism evidence="2 3">
    <name type="scientific">Demequina litorisediminis</name>
    <dbReference type="NCBI Taxonomy" id="1849022"/>
    <lineage>
        <taxon>Bacteria</taxon>
        <taxon>Bacillati</taxon>
        <taxon>Actinomycetota</taxon>
        <taxon>Actinomycetes</taxon>
        <taxon>Micrococcales</taxon>
        <taxon>Demequinaceae</taxon>
        <taxon>Demequina</taxon>
    </lineage>
</organism>
<dbReference type="RefSeq" id="WP_284327890.1">
    <property type="nucleotide sequence ID" value="NZ_BSUN01000001.1"/>
</dbReference>
<comment type="caution">
    <text evidence="2">The sequence shown here is derived from an EMBL/GenBank/DDBJ whole genome shotgun (WGS) entry which is preliminary data.</text>
</comment>
<evidence type="ECO:0000259" key="1">
    <source>
        <dbReference type="Pfam" id="PF08818"/>
    </source>
</evidence>